<proteinExistence type="predicted"/>
<dbReference type="AlphaFoldDB" id="A0A8H3DMF3"/>
<name>A0A8H3DMF3_9AGAM</name>
<dbReference type="EMBL" id="CAJMWV010008200">
    <property type="protein sequence ID" value="CAE6534457.1"/>
    <property type="molecule type" value="Genomic_DNA"/>
</dbReference>
<sequence length="120" mass="13700">MASGHKHLDTLQSKTSSHDLGYHGKLNYDPYTSRRESESERAYSAQPLKSSNDSLLDQQRAAPFEALNPTFNNYAPPPPRESYPAWGIDRQVPLSTEEIEDVFLDLTQKFGFQHDSMRNQ</sequence>
<comment type="caution">
    <text evidence="2">The sequence shown here is derived from an EMBL/GenBank/DDBJ whole genome shotgun (WGS) entry which is preliminary data.</text>
</comment>
<reference evidence="2" key="1">
    <citation type="submission" date="2021-01" db="EMBL/GenBank/DDBJ databases">
        <authorList>
            <person name="Kaushik A."/>
        </authorList>
    </citation>
    <scope>NUCLEOTIDE SEQUENCE</scope>
    <source>
        <strain evidence="2">AG3-1AP</strain>
    </source>
</reference>
<feature type="compositionally biased region" description="Basic and acidic residues" evidence="1">
    <location>
        <begin position="32"/>
        <end position="41"/>
    </location>
</feature>
<evidence type="ECO:0000313" key="3">
    <source>
        <dbReference type="Proteomes" id="UP000663831"/>
    </source>
</evidence>
<evidence type="ECO:0000256" key="1">
    <source>
        <dbReference type="SAM" id="MobiDB-lite"/>
    </source>
</evidence>
<gene>
    <name evidence="2" type="ORF">RDB_LOCUS162374</name>
</gene>
<organism evidence="2 3">
    <name type="scientific">Rhizoctonia solani</name>
    <dbReference type="NCBI Taxonomy" id="456999"/>
    <lineage>
        <taxon>Eukaryota</taxon>
        <taxon>Fungi</taxon>
        <taxon>Dikarya</taxon>
        <taxon>Basidiomycota</taxon>
        <taxon>Agaricomycotina</taxon>
        <taxon>Agaricomycetes</taxon>
        <taxon>Cantharellales</taxon>
        <taxon>Ceratobasidiaceae</taxon>
        <taxon>Rhizoctonia</taxon>
    </lineage>
</organism>
<protein>
    <submittedName>
        <fullName evidence="2">Uncharacterized protein</fullName>
    </submittedName>
</protein>
<feature type="region of interest" description="Disordered" evidence="1">
    <location>
        <begin position="1"/>
        <end position="53"/>
    </location>
</feature>
<accession>A0A8H3DMF3</accession>
<feature type="non-terminal residue" evidence="2">
    <location>
        <position position="1"/>
    </location>
</feature>
<evidence type="ECO:0000313" key="2">
    <source>
        <dbReference type="EMBL" id="CAE6534457.1"/>
    </source>
</evidence>
<dbReference type="Proteomes" id="UP000663831">
    <property type="component" value="Unassembled WGS sequence"/>
</dbReference>